<accession>A0A426TRG4</accession>
<organism evidence="1 2">
    <name type="scientific">Candidatus Viridilinea halotolerans</name>
    <dbReference type="NCBI Taxonomy" id="2491704"/>
    <lineage>
        <taxon>Bacteria</taxon>
        <taxon>Bacillati</taxon>
        <taxon>Chloroflexota</taxon>
        <taxon>Chloroflexia</taxon>
        <taxon>Chloroflexales</taxon>
        <taxon>Chloroflexineae</taxon>
        <taxon>Oscillochloridaceae</taxon>
        <taxon>Candidatus Viridilinea</taxon>
    </lineage>
</organism>
<reference evidence="1 2" key="1">
    <citation type="submission" date="2018-12" db="EMBL/GenBank/DDBJ databases">
        <title>Genome Sequence of Candidatus Viridilinea halotolerans isolated from saline sulfide-rich spring.</title>
        <authorList>
            <person name="Grouzdev D.S."/>
            <person name="Burganskaya E.I."/>
            <person name="Krutkina M.S."/>
            <person name="Sukhacheva M.V."/>
            <person name="Gorlenko V.M."/>
        </authorList>
    </citation>
    <scope>NUCLEOTIDE SEQUENCE [LARGE SCALE GENOMIC DNA]</scope>
    <source>
        <strain evidence="1">Chok-6</strain>
    </source>
</reference>
<evidence type="ECO:0000313" key="1">
    <source>
        <dbReference type="EMBL" id="RRR66088.1"/>
    </source>
</evidence>
<gene>
    <name evidence="1" type="ORF">EI684_21355</name>
</gene>
<proteinExistence type="predicted"/>
<dbReference type="EMBL" id="RSAS01000888">
    <property type="protein sequence ID" value="RRR66088.1"/>
    <property type="molecule type" value="Genomic_DNA"/>
</dbReference>
<dbReference type="AlphaFoldDB" id="A0A426TRG4"/>
<dbReference type="Proteomes" id="UP000280307">
    <property type="component" value="Unassembled WGS sequence"/>
</dbReference>
<protein>
    <submittedName>
        <fullName evidence="1">Uncharacterized protein</fullName>
    </submittedName>
</protein>
<comment type="caution">
    <text evidence="1">The sequence shown here is derived from an EMBL/GenBank/DDBJ whole genome shotgun (WGS) entry which is preliminary data.</text>
</comment>
<name>A0A426TRG4_9CHLR</name>
<sequence>MPASWDLATYDHANQLVLAVEVKSKLDAPPEWAARLRRNILAHETFPNAPYFLMVFPDRFYLWKNTMVHHEPTEPTYVIDARPVLQPFFDQSGVAADQVSEQSLELMVASWLHDIMHKTPDELDTSQHWLIDSGFYQAVVGGRLEHEVLV</sequence>
<evidence type="ECO:0000313" key="2">
    <source>
        <dbReference type="Proteomes" id="UP000280307"/>
    </source>
</evidence>